<evidence type="ECO:0000256" key="5">
    <source>
        <dbReference type="ARBA" id="ARBA00022679"/>
    </source>
</evidence>
<keyword evidence="4 11" id="KW-0816">Tricarboxylic acid cycle</keyword>
<dbReference type="InterPro" id="IPR046855">
    <property type="entry name" value="AceK_kinase"/>
</dbReference>
<comment type="function">
    <text evidence="11">Bifunctional enzyme which can phosphorylate or dephosphorylate isocitrate dehydrogenase (IDH) on a specific serine residue. This is a regulatory mechanism which enables bacteria to bypass the Krebs cycle via the glyoxylate shunt in response to the source of carbon. When bacteria are grown on glucose, IDH is fully active and unphosphorylated, but when grown on acetate or ethanol, the activity of IDH declines drastically concomitant with its phosphorylation.</text>
</comment>
<sequence>MASNTLPEQCKADPELLDVAQAIAETILRGFNKHYRIFRSFSAHAKEAFENRDWQQIQRLVADRIQVYDARVSEAISELRQHYHEVIQHEETWRLTKTAYIALLVDHYQPELAETFFNSVSTKLLDKAYYRNQFIFVKPAAATEYLESDRGTFKSFYPVDRDLRACFSKVLDFYDWQVPFADQARDVEMIHQALLDYLGEGYLLNELNLHIQVLQSPFYRNKCGYIMGQVINGHARHPFAIAIMHNAKGELEVDAALFNPQHISVLFSFARAYFLVSMDVPSGYVNFLLQLMPMRNKADMYAMLGLHKQSKNIFWRDFLQHLHYSEDQFILAPGIKGLVMTVFTLPSFPFVFKVIKDKFGPNKDFDQDYVRAKYLLVKKHDRVGRMADTLEYSNVALPRHRCSEEMIQELRELAPSQLEETEHFIVVRHCYVERRLKPLNMYLLNATDEEKERVIIDYGNALKELASANIFPGDMLFKNFGLTRFGRVIFYDYDEIEYMTDCHFRDIPPAPYPELEMSGEVWYPVDKYDVFPEEFGAFLLGDPVVRKTFMQHHSELLTSAFWQGKKERIQNGQMDDFYPYPEEVRFRNGDDGKTKYHGQVED</sequence>
<dbReference type="GO" id="GO:0004674">
    <property type="term" value="F:protein serine/threonine kinase activity"/>
    <property type="evidence" value="ECO:0007669"/>
    <property type="project" value="UniProtKB-KW"/>
</dbReference>
<dbReference type="Proteomes" id="UP000029629">
    <property type="component" value="Unassembled WGS sequence"/>
</dbReference>
<comment type="subcellular location">
    <subcellularLocation>
        <location evidence="11">Cytoplasm</location>
    </subcellularLocation>
</comment>
<evidence type="ECO:0000256" key="9">
    <source>
        <dbReference type="ARBA" id="ARBA00022840"/>
    </source>
</evidence>
<feature type="binding site" evidence="11">
    <location>
        <position position="353"/>
    </location>
    <ligand>
        <name>ATP</name>
        <dbReference type="ChEBI" id="CHEBI:30616"/>
    </ligand>
</feature>
<keyword evidence="6 11" id="KW-0547">Nucleotide-binding</keyword>
<keyword evidence="1 11" id="KW-0329">Glyoxylate bypass</keyword>
<proteinExistence type="inferred from homology"/>
<dbReference type="EMBL" id="JRNI01000058">
    <property type="protein sequence ID" value="KGF28124.1"/>
    <property type="molecule type" value="Genomic_DNA"/>
</dbReference>
<dbReference type="GO" id="GO:0006097">
    <property type="term" value="P:glyoxylate cycle"/>
    <property type="evidence" value="ECO:0007669"/>
    <property type="project" value="UniProtKB-UniRule"/>
</dbReference>
<comment type="similarity">
    <text evidence="11">Belongs to the AceK family.</text>
</comment>
<evidence type="ECO:0000256" key="8">
    <source>
        <dbReference type="ARBA" id="ARBA00022801"/>
    </source>
</evidence>
<gene>
    <name evidence="11" type="primary">aceK</name>
    <name evidence="14" type="ORF">HMPREF2130_09665</name>
</gene>
<evidence type="ECO:0000256" key="4">
    <source>
        <dbReference type="ARBA" id="ARBA00022532"/>
    </source>
</evidence>
<dbReference type="GO" id="GO:0016208">
    <property type="term" value="F:AMP binding"/>
    <property type="evidence" value="ECO:0007669"/>
    <property type="project" value="TreeGrafter"/>
</dbReference>
<keyword evidence="8 11" id="KW-0378">Hydrolase</keyword>
<keyword evidence="5 11" id="KW-0808">Transferase</keyword>
<feature type="binding site" evidence="11">
    <location>
        <begin position="332"/>
        <end position="338"/>
    </location>
    <ligand>
        <name>ATP</name>
        <dbReference type="ChEBI" id="CHEBI:30616"/>
    </ligand>
</feature>
<dbReference type="PANTHER" id="PTHR39559:SF1">
    <property type="entry name" value="ISOCITRATE DEHYDROGENASE KINASE_PHOSPHATASE"/>
    <property type="match status" value="1"/>
</dbReference>
<dbReference type="AlphaFoldDB" id="A0A096B4A6"/>
<dbReference type="GO" id="GO:0006006">
    <property type="term" value="P:glucose metabolic process"/>
    <property type="evidence" value="ECO:0007669"/>
    <property type="project" value="InterPro"/>
</dbReference>
<evidence type="ECO:0000256" key="3">
    <source>
        <dbReference type="ARBA" id="ARBA00022527"/>
    </source>
</evidence>
<dbReference type="InterPro" id="IPR010452">
    <property type="entry name" value="Isocitrate_DH_AceK"/>
</dbReference>
<evidence type="ECO:0000256" key="1">
    <source>
        <dbReference type="ARBA" id="ARBA00022435"/>
    </source>
</evidence>
<dbReference type="EC" id="2.7.11.5" evidence="11"/>
<dbReference type="GO" id="GO:0008772">
    <property type="term" value="F:[isocitrate dehydrogenase (NADP+)] kinase activity"/>
    <property type="evidence" value="ECO:0007669"/>
    <property type="project" value="UniProtKB-UniRule"/>
</dbReference>
<evidence type="ECO:0000259" key="13">
    <source>
        <dbReference type="Pfam" id="PF20423"/>
    </source>
</evidence>
<comment type="catalytic activity">
    <reaction evidence="11">
        <text>L-seryl-[isocitrate dehydrogenase] + ATP = O-phospho-L-seryl-[isocitrate dehydrogenase] + ADP + H(+)</text>
        <dbReference type="Rhea" id="RHEA:43540"/>
        <dbReference type="Rhea" id="RHEA-COMP:10605"/>
        <dbReference type="Rhea" id="RHEA-COMP:10606"/>
        <dbReference type="ChEBI" id="CHEBI:15378"/>
        <dbReference type="ChEBI" id="CHEBI:29999"/>
        <dbReference type="ChEBI" id="CHEBI:30616"/>
        <dbReference type="ChEBI" id="CHEBI:83421"/>
        <dbReference type="ChEBI" id="CHEBI:456216"/>
        <dbReference type="EC" id="2.7.11.5"/>
    </reaction>
</comment>
<feature type="active site" evidence="11">
    <location>
        <position position="388"/>
    </location>
</feature>
<evidence type="ECO:0000256" key="11">
    <source>
        <dbReference type="HAMAP-Rule" id="MF_00747"/>
    </source>
</evidence>
<keyword evidence="7 11" id="KW-0418">Kinase</keyword>
<dbReference type="RefSeq" id="WP_052043678.1">
    <property type="nucleotide sequence ID" value="NZ_JRNI01000058.1"/>
</dbReference>
<evidence type="ECO:0000313" key="14">
    <source>
        <dbReference type="EMBL" id="KGF28124.1"/>
    </source>
</evidence>
<evidence type="ECO:0000256" key="7">
    <source>
        <dbReference type="ARBA" id="ARBA00022777"/>
    </source>
</evidence>
<dbReference type="GO" id="GO:0006099">
    <property type="term" value="P:tricarboxylic acid cycle"/>
    <property type="evidence" value="ECO:0007669"/>
    <property type="project" value="UniProtKB-UniRule"/>
</dbReference>
<keyword evidence="9 11" id="KW-0067">ATP-binding</keyword>
<dbReference type="GO" id="GO:0005524">
    <property type="term" value="F:ATP binding"/>
    <property type="evidence" value="ECO:0007669"/>
    <property type="project" value="UniProtKB-UniRule"/>
</dbReference>
<dbReference type="GO" id="GO:0004721">
    <property type="term" value="F:phosphoprotein phosphatase activity"/>
    <property type="evidence" value="ECO:0007669"/>
    <property type="project" value="UniProtKB-KW"/>
</dbReference>
<dbReference type="PIRSF" id="PIRSF000719">
    <property type="entry name" value="AceK"/>
    <property type="match status" value="1"/>
</dbReference>
<dbReference type="PANTHER" id="PTHR39559">
    <property type="match status" value="1"/>
</dbReference>
<accession>A0A096B4A6</accession>
<dbReference type="HAMAP" id="MF_00747">
    <property type="entry name" value="AceK"/>
    <property type="match status" value="1"/>
</dbReference>
<dbReference type="Pfam" id="PF06315">
    <property type="entry name" value="AceK_kinase"/>
    <property type="match status" value="1"/>
</dbReference>
<keyword evidence="15" id="KW-1185">Reference proteome</keyword>
<evidence type="ECO:0000256" key="6">
    <source>
        <dbReference type="ARBA" id="ARBA00022741"/>
    </source>
</evidence>
<comment type="caution">
    <text evidence="14">The sequence shown here is derived from an EMBL/GenBank/DDBJ whole genome shotgun (WGS) entry which is preliminary data.</text>
</comment>
<dbReference type="NCBIfam" id="NF002804">
    <property type="entry name" value="PRK02946.1"/>
    <property type="match status" value="1"/>
</dbReference>
<evidence type="ECO:0000256" key="10">
    <source>
        <dbReference type="ARBA" id="ARBA00022912"/>
    </source>
</evidence>
<dbReference type="OrthoDB" id="5287793at2"/>
<keyword evidence="2 11" id="KW-0963">Cytoplasm</keyword>
<keyword evidence="10 11" id="KW-0904">Protein phosphatase</keyword>
<evidence type="ECO:0000259" key="12">
    <source>
        <dbReference type="Pfam" id="PF06315"/>
    </source>
</evidence>
<dbReference type="Pfam" id="PF20423">
    <property type="entry name" value="AceK_regulatory"/>
    <property type="match status" value="1"/>
</dbReference>
<reference evidence="14 15" key="1">
    <citation type="submission" date="2014-07" db="EMBL/GenBank/DDBJ databases">
        <authorList>
            <person name="McCorrison J."/>
            <person name="Sanka R."/>
            <person name="Torralba M."/>
            <person name="Gillis M."/>
            <person name="Haft D.H."/>
            <person name="Methe B."/>
            <person name="Sutton G."/>
            <person name="Nelson K.E."/>
        </authorList>
    </citation>
    <scope>NUCLEOTIDE SEQUENCE [LARGE SCALE GENOMIC DNA]</scope>
    <source>
        <strain evidence="14 15">DNF00040</strain>
    </source>
</reference>
<evidence type="ECO:0000256" key="2">
    <source>
        <dbReference type="ARBA" id="ARBA00022490"/>
    </source>
</evidence>
<dbReference type="GO" id="GO:0005737">
    <property type="term" value="C:cytoplasm"/>
    <property type="evidence" value="ECO:0007669"/>
    <property type="project" value="UniProtKB-SubCell"/>
</dbReference>
<feature type="domain" description="Isocitrate dehydrogenase kinase/phosphatase (AceK) kinase" evidence="12">
    <location>
        <begin position="327"/>
        <end position="582"/>
    </location>
</feature>
<name>A0A096B4A6_9BURK</name>
<dbReference type="EC" id="3.1.3.-" evidence="11"/>
<protein>
    <recommendedName>
        <fullName evidence="11">Isocitrate dehydrogenase kinase/phosphatase</fullName>
        <shortName evidence="11">IDH kinase/phosphatase</shortName>
        <shortName evidence="11">IDHK/P</shortName>
        <ecNumber evidence="11">2.7.11.5</ecNumber>
        <ecNumber evidence="11">3.1.3.-</ecNumber>
    </recommendedName>
</protein>
<dbReference type="eggNOG" id="COG4579">
    <property type="taxonomic scope" value="Bacteria"/>
</dbReference>
<dbReference type="InterPro" id="IPR046854">
    <property type="entry name" value="AceK_regulatory"/>
</dbReference>
<feature type="domain" description="Isocitrate dehydrogenase kinase/phosphatase (AceK) regulatory" evidence="13">
    <location>
        <begin position="24"/>
        <end position="325"/>
    </location>
</feature>
<keyword evidence="3 11" id="KW-0723">Serine/threonine-protein kinase</keyword>
<organism evidence="14 15">
    <name type="scientific">Oligella urethralis DNF00040</name>
    <dbReference type="NCBI Taxonomy" id="1401065"/>
    <lineage>
        <taxon>Bacteria</taxon>
        <taxon>Pseudomonadati</taxon>
        <taxon>Pseudomonadota</taxon>
        <taxon>Betaproteobacteria</taxon>
        <taxon>Burkholderiales</taxon>
        <taxon>Alcaligenaceae</taxon>
        <taxon>Oligella</taxon>
    </lineage>
</organism>
<evidence type="ECO:0000313" key="15">
    <source>
        <dbReference type="Proteomes" id="UP000029629"/>
    </source>
</evidence>